<feature type="signal peptide" evidence="1">
    <location>
        <begin position="1"/>
        <end position="20"/>
    </location>
</feature>
<comment type="caution">
    <text evidence="2">The sequence shown here is derived from an EMBL/GenBank/DDBJ whole genome shotgun (WGS) entry which is preliminary data.</text>
</comment>
<dbReference type="Pfam" id="PF00379">
    <property type="entry name" value="Chitin_bind_4"/>
    <property type="match status" value="1"/>
</dbReference>
<feature type="chain" id="PRO_5012370690" evidence="1">
    <location>
        <begin position="21"/>
        <end position="139"/>
    </location>
</feature>
<sequence length="139" mass="14651">MKSLIVLAGVFVACAVGQHAQEPEQYGPPAPYLYSYATEDSEGSSTAEESTNGSRRIQGKYTILLADADETGFHADVITNVLGTESKDPADATILSSAPTGVEAALQSEPRQVEAKPSYAAPVYAPAPATYAPVHARYF</sequence>
<dbReference type="Proteomes" id="UP000192247">
    <property type="component" value="Unassembled WGS sequence"/>
</dbReference>
<accession>A0A1V9Y3H2</accession>
<dbReference type="InParanoid" id="A0A1V9Y3H2"/>
<dbReference type="EMBL" id="MNPL01000142">
    <property type="protein sequence ID" value="OQR80289.1"/>
    <property type="molecule type" value="Genomic_DNA"/>
</dbReference>
<protein>
    <submittedName>
        <fullName evidence="2">Cuticle protein 10.9-like</fullName>
    </submittedName>
</protein>
<dbReference type="InterPro" id="IPR000618">
    <property type="entry name" value="Insect_cuticle"/>
</dbReference>
<keyword evidence="3" id="KW-1185">Reference proteome</keyword>
<reference evidence="2 3" key="1">
    <citation type="journal article" date="2017" name="Gigascience">
        <title>Draft genome of the honey bee ectoparasitic mite, Tropilaelaps mercedesae, is shaped by the parasitic life history.</title>
        <authorList>
            <person name="Dong X."/>
            <person name="Armstrong S.D."/>
            <person name="Xia D."/>
            <person name="Makepeace B.L."/>
            <person name="Darby A.C."/>
            <person name="Kadowaki T."/>
        </authorList>
    </citation>
    <scope>NUCLEOTIDE SEQUENCE [LARGE SCALE GENOMIC DNA]</scope>
    <source>
        <strain evidence="2">Wuxi-XJTLU</strain>
    </source>
</reference>
<keyword evidence="1" id="KW-0732">Signal</keyword>
<proteinExistence type="predicted"/>
<dbReference type="FunCoup" id="A0A1V9Y3H2">
    <property type="interactions" value="66"/>
</dbReference>
<organism evidence="2 3">
    <name type="scientific">Tropilaelaps mercedesae</name>
    <dbReference type="NCBI Taxonomy" id="418985"/>
    <lineage>
        <taxon>Eukaryota</taxon>
        <taxon>Metazoa</taxon>
        <taxon>Ecdysozoa</taxon>
        <taxon>Arthropoda</taxon>
        <taxon>Chelicerata</taxon>
        <taxon>Arachnida</taxon>
        <taxon>Acari</taxon>
        <taxon>Parasitiformes</taxon>
        <taxon>Mesostigmata</taxon>
        <taxon>Gamasina</taxon>
        <taxon>Dermanyssoidea</taxon>
        <taxon>Laelapidae</taxon>
        <taxon>Tropilaelaps</taxon>
    </lineage>
</organism>
<evidence type="ECO:0000256" key="1">
    <source>
        <dbReference type="SAM" id="SignalP"/>
    </source>
</evidence>
<gene>
    <name evidence="2" type="ORF">BIW11_02417</name>
</gene>
<name>A0A1V9Y3H2_9ACAR</name>
<evidence type="ECO:0000313" key="3">
    <source>
        <dbReference type="Proteomes" id="UP000192247"/>
    </source>
</evidence>
<evidence type="ECO:0000313" key="2">
    <source>
        <dbReference type="EMBL" id="OQR80289.1"/>
    </source>
</evidence>
<dbReference type="OrthoDB" id="6381807at2759"/>
<dbReference type="AlphaFoldDB" id="A0A1V9Y3H2"/>